<dbReference type="FunFam" id="3.90.850.10:FF:000002">
    <property type="entry name" value="2-hydroxyhepta-2,4-diene-1,7-dioate isomerase"/>
    <property type="match status" value="1"/>
</dbReference>
<dbReference type="GO" id="GO:0019752">
    <property type="term" value="P:carboxylic acid metabolic process"/>
    <property type="evidence" value="ECO:0007669"/>
    <property type="project" value="UniProtKB-ARBA"/>
</dbReference>
<dbReference type="OrthoDB" id="9805307at2"/>
<dbReference type="AlphaFoldDB" id="A0A0S7BL94"/>
<comment type="similarity">
    <text evidence="1">Belongs to the FAH family.</text>
</comment>
<name>A0A0S7BL94_9CHLR</name>
<protein>
    <submittedName>
        <fullName evidence="4">2-keto-4-pentenoate hydratase</fullName>
    </submittedName>
</protein>
<dbReference type="SUPFAM" id="SSF56529">
    <property type="entry name" value="FAH"/>
    <property type="match status" value="1"/>
</dbReference>
<evidence type="ECO:0000256" key="2">
    <source>
        <dbReference type="ARBA" id="ARBA00022723"/>
    </source>
</evidence>
<dbReference type="STRING" id="1678840.ATC1_131238"/>
<evidence type="ECO:0000313" key="5">
    <source>
        <dbReference type="Proteomes" id="UP000053370"/>
    </source>
</evidence>
<dbReference type="Pfam" id="PF01557">
    <property type="entry name" value="FAA_hydrolase"/>
    <property type="match status" value="1"/>
</dbReference>
<dbReference type="Proteomes" id="UP000053370">
    <property type="component" value="Unassembled WGS sequence"/>
</dbReference>
<dbReference type="Gene3D" id="3.90.850.10">
    <property type="entry name" value="Fumarylacetoacetase-like, C-terminal domain"/>
    <property type="match status" value="1"/>
</dbReference>
<evidence type="ECO:0000259" key="3">
    <source>
        <dbReference type="Pfam" id="PF01557"/>
    </source>
</evidence>
<dbReference type="PATRIC" id="fig|1678840.3.peg.2683"/>
<evidence type="ECO:0000313" key="4">
    <source>
        <dbReference type="EMBL" id="GAP41253.1"/>
    </source>
</evidence>
<proteinExistence type="inferred from homology"/>
<dbReference type="PANTHER" id="PTHR42796:SF4">
    <property type="entry name" value="FUMARYLACETOACETATE HYDROLASE DOMAIN-CONTAINING PROTEIN 2A"/>
    <property type="match status" value="1"/>
</dbReference>
<organism evidence="4">
    <name type="scientific">Flexilinea flocculi</name>
    <dbReference type="NCBI Taxonomy" id="1678840"/>
    <lineage>
        <taxon>Bacteria</taxon>
        <taxon>Bacillati</taxon>
        <taxon>Chloroflexota</taxon>
        <taxon>Anaerolineae</taxon>
        <taxon>Anaerolineales</taxon>
        <taxon>Anaerolineaceae</taxon>
        <taxon>Flexilinea</taxon>
    </lineage>
</organism>
<dbReference type="GO" id="GO:0016853">
    <property type="term" value="F:isomerase activity"/>
    <property type="evidence" value="ECO:0007669"/>
    <property type="project" value="UniProtKB-ARBA"/>
</dbReference>
<dbReference type="EMBL" id="DF968181">
    <property type="protein sequence ID" value="GAP41253.1"/>
    <property type="molecule type" value="Genomic_DNA"/>
</dbReference>
<dbReference type="InterPro" id="IPR036663">
    <property type="entry name" value="Fumarylacetoacetase_C_sf"/>
</dbReference>
<accession>A0A0S7BL94</accession>
<feature type="domain" description="Fumarylacetoacetase-like C-terminal" evidence="3">
    <location>
        <begin position="81"/>
        <end position="286"/>
    </location>
</feature>
<sequence length="287" mass="32468">MKFLNFYSGEKIHLGIKTEYGIIDIQNNDQKKNSLDHFPIEQVIRSWGEIRPFIEEILVNHSTAIPEETLHFAPAICHPEKILCVGLNYQNHIKESKMEIPKFPVIFSKFNNALAAHKEKITLPNSAQKYDYEAELVIVIGKEGKNIKREDALSYVFGYTIGNDLSARDLQMRTSQWLIGKSCDGFAPIGPYLVTADEINPDQLDICCEVNGEIRQQSNTKHMIFNCADIISYISQYMTLKPGDIIFTGTPQGVILGYPESEQVWLKSGDRIRISIENLGTLSNTIA</sequence>
<evidence type="ECO:0000256" key="1">
    <source>
        <dbReference type="ARBA" id="ARBA00010211"/>
    </source>
</evidence>
<gene>
    <name evidence="4" type="ORF">ATC1_131238</name>
</gene>
<dbReference type="InterPro" id="IPR011234">
    <property type="entry name" value="Fumarylacetoacetase-like_C"/>
</dbReference>
<dbReference type="InterPro" id="IPR051121">
    <property type="entry name" value="FAH"/>
</dbReference>
<keyword evidence="2" id="KW-0479">Metal-binding</keyword>
<dbReference type="PANTHER" id="PTHR42796">
    <property type="entry name" value="FUMARYLACETOACETATE HYDROLASE DOMAIN-CONTAINING PROTEIN 2A-RELATED"/>
    <property type="match status" value="1"/>
</dbReference>
<reference evidence="4" key="1">
    <citation type="journal article" date="2015" name="Genome Announc.">
        <title>Draft Genome Sequence of Anaerolineae Strain TC1, a Novel Isolate from a Methanogenic Wastewater Treatment System.</title>
        <authorList>
            <person name="Matsuura N."/>
            <person name="Tourlousse D.M."/>
            <person name="Sun L."/>
            <person name="Toyonaga M."/>
            <person name="Kuroda K."/>
            <person name="Ohashi A."/>
            <person name="Cruz R."/>
            <person name="Yamaguchi T."/>
            <person name="Sekiguchi Y."/>
        </authorList>
    </citation>
    <scope>NUCLEOTIDE SEQUENCE [LARGE SCALE GENOMIC DNA]</scope>
    <source>
        <strain evidence="4">TC1</strain>
    </source>
</reference>
<dbReference type="GO" id="GO:0046872">
    <property type="term" value="F:metal ion binding"/>
    <property type="evidence" value="ECO:0007669"/>
    <property type="project" value="UniProtKB-KW"/>
</dbReference>
<keyword evidence="5" id="KW-1185">Reference proteome</keyword>
<dbReference type="RefSeq" id="WP_062282098.1">
    <property type="nucleotide sequence ID" value="NZ_DF968181.1"/>
</dbReference>